<comment type="caution">
    <text evidence="2">The sequence shown here is derived from an EMBL/GenBank/DDBJ whole genome shotgun (WGS) entry which is preliminary data.</text>
</comment>
<accession>A0A3E2H5H0</accession>
<dbReference type="Proteomes" id="UP000258309">
    <property type="component" value="Unassembled WGS sequence"/>
</dbReference>
<sequence length="66" mass="6869">MYLVLIKSPGPGAPNPAEPDRGVEPAGPGPKETRKTSESTPTQAPAGACWACHACLVEMQSTIHNN</sequence>
<evidence type="ECO:0000256" key="1">
    <source>
        <dbReference type="SAM" id="MobiDB-lite"/>
    </source>
</evidence>
<gene>
    <name evidence="2" type="ORF">B7463_g7823</name>
</gene>
<evidence type="ECO:0000313" key="2">
    <source>
        <dbReference type="EMBL" id="RFU28531.1"/>
    </source>
</evidence>
<reference evidence="2 3" key="1">
    <citation type="submission" date="2018-05" db="EMBL/GenBank/DDBJ databases">
        <title>Draft genome sequence of Scytalidium lignicola DSM 105466, a ubiquitous saprotrophic fungus.</title>
        <authorList>
            <person name="Buettner E."/>
            <person name="Gebauer A.M."/>
            <person name="Hofrichter M."/>
            <person name="Liers C."/>
            <person name="Kellner H."/>
        </authorList>
    </citation>
    <scope>NUCLEOTIDE SEQUENCE [LARGE SCALE GENOMIC DNA]</scope>
    <source>
        <strain evidence="2 3">DSM 105466</strain>
    </source>
</reference>
<feature type="region of interest" description="Disordered" evidence="1">
    <location>
        <begin position="1"/>
        <end position="45"/>
    </location>
</feature>
<organism evidence="2 3">
    <name type="scientific">Scytalidium lignicola</name>
    <name type="common">Hyphomycete</name>
    <dbReference type="NCBI Taxonomy" id="5539"/>
    <lineage>
        <taxon>Eukaryota</taxon>
        <taxon>Fungi</taxon>
        <taxon>Dikarya</taxon>
        <taxon>Ascomycota</taxon>
        <taxon>Pezizomycotina</taxon>
        <taxon>Leotiomycetes</taxon>
        <taxon>Leotiomycetes incertae sedis</taxon>
        <taxon>Scytalidium</taxon>
    </lineage>
</organism>
<feature type="non-terminal residue" evidence="2">
    <location>
        <position position="1"/>
    </location>
</feature>
<feature type="non-terminal residue" evidence="2">
    <location>
        <position position="66"/>
    </location>
</feature>
<protein>
    <submittedName>
        <fullName evidence="2">Uncharacterized protein</fullName>
    </submittedName>
</protein>
<dbReference type="AlphaFoldDB" id="A0A3E2H5H0"/>
<proteinExistence type="predicted"/>
<evidence type="ECO:0000313" key="3">
    <source>
        <dbReference type="Proteomes" id="UP000258309"/>
    </source>
</evidence>
<name>A0A3E2H5H0_SCYLI</name>
<keyword evidence="3" id="KW-1185">Reference proteome</keyword>
<dbReference type="EMBL" id="NCSJ02000160">
    <property type="protein sequence ID" value="RFU28531.1"/>
    <property type="molecule type" value="Genomic_DNA"/>
</dbReference>